<organism evidence="1 2">
    <name type="scientific">Ancylobacter radicis</name>
    <dbReference type="NCBI Taxonomy" id="2836179"/>
    <lineage>
        <taxon>Bacteria</taxon>
        <taxon>Pseudomonadati</taxon>
        <taxon>Pseudomonadota</taxon>
        <taxon>Alphaproteobacteria</taxon>
        <taxon>Hyphomicrobiales</taxon>
        <taxon>Xanthobacteraceae</taxon>
        <taxon>Ancylobacter</taxon>
    </lineage>
</organism>
<accession>A0ABS5RB04</accession>
<proteinExistence type="predicted"/>
<gene>
    <name evidence="1" type="ORF">KIP89_14350</name>
</gene>
<keyword evidence="2" id="KW-1185">Reference proteome</keyword>
<evidence type="ECO:0000313" key="1">
    <source>
        <dbReference type="EMBL" id="MBS9478292.1"/>
    </source>
</evidence>
<comment type="caution">
    <text evidence="1">The sequence shown here is derived from an EMBL/GenBank/DDBJ whole genome shotgun (WGS) entry which is preliminary data.</text>
</comment>
<reference evidence="1" key="1">
    <citation type="submission" date="2021-05" db="EMBL/GenBank/DDBJ databases">
        <authorList>
            <person name="Sun Q."/>
            <person name="Inoue M."/>
        </authorList>
    </citation>
    <scope>NUCLEOTIDE SEQUENCE</scope>
    <source>
        <strain evidence="1">VKM B-3255</strain>
    </source>
</reference>
<sequence>MQPTETYSALIPPLKLRDGDTLADIATLDEALAFAEAHPHPRGDYEGLIRRLQSASETADRIEAGNAFKWWAEANGILVEGAGLPE</sequence>
<name>A0ABS5RB04_9HYPH</name>
<dbReference type="EMBL" id="JAHCQH010000018">
    <property type="protein sequence ID" value="MBS9478292.1"/>
    <property type="molecule type" value="Genomic_DNA"/>
</dbReference>
<evidence type="ECO:0000313" key="2">
    <source>
        <dbReference type="Proteomes" id="UP001166585"/>
    </source>
</evidence>
<dbReference type="RefSeq" id="WP_213756178.1">
    <property type="nucleotide sequence ID" value="NZ_JAHCQH010000018.1"/>
</dbReference>
<dbReference type="Proteomes" id="UP001166585">
    <property type="component" value="Unassembled WGS sequence"/>
</dbReference>
<protein>
    <submittedName>
        <fullName evidence="1">Uncharacterized protein</fullName>
    </submittedName>
</protein>